<feature type="domain" description="Endoplasmic reticulum vesicle transporter N-terminal" evidence="10">
    <location>
        <begin position="218"/>
        <end position="261"/>
    </location>
</feature>
<reference evidence="11 12" key="1">
    <citation type="submission" date="2018-11" db="EMBL/GenBank/DDBJ databases">
        <title>Haplotype-resolved cattle genomes.</title>
        <authorList>
            <person name="Low W.Y."/>
            <person name="Tearle R."/>
            <person name="Bickhart D.M."/>
            <person name="Rosen B.D."/>
            <person name="Koren S."/>
            <person name="Rhie A."/>
            <person name="Hiendleder S."/>
            <person name="Phillippy A.M."/>
            <person name="Smith T.P.L."/>
            <person name="Williams J.L."/>
        </authorList>
    </citation>
    <scope>NUCLEOTIDE SEQUENCE [LARGE SCALE GENOMIC DNA]</scope>
</reference>
<dbReference type="GO" id="GO:0005789">
    <property type="term" value="C:endoplasmic reticulum membrane"/>
    <property type="evidence" value="ECO:0007669"/>
    <property type="project" value="UniProtKB-SubCell"/>
</dbReference>
<comment type="caution">
    <text evidence="7">Lacks conserved residue(s) required for the propagation of feature annotation.</text>
</comment>
<protein>
    <recommendedName>
        <fullName evidence="7">Endoplasmic reticulum-Golgi intermediate compartment protein</fullName>
    </recommendedName>
</protein>
<sequence>MNNCIFGCSLPLQASSPTARPAKARPSVPAPSPLPQPPGPFNGAAEGAAGGGGGAQCVERSVTSRRLEAAASVGGEGRPAGAGRPEAALAAGWDPRGAAAHLACSAPIPGGGGDGTMPFDFRRFDIYRKVPKDLTQPTYTGAIISVCCCLFILFLFLSELTGFITTEIEAGRRGTTQQMRLDVRASDRGRRSLRPRANQPAHPLTRAGPTPSPGARVNELYVDDPDKDSGGKIDVSLNISLPNLHCELVGLDIQDEMGRHEVGHIDNSMKIPLNNGVGCRFEGQFSINKVPGNFHVSTHSATAQPQNPDMTHIIHKLSFGDTLQGQASSGSQSPGLRVCMRCLPGPQRPRRFQRSRGSRQTHLQPPRLPRLHPEDRAHGLRRQERQAAVLLPVHRGQQGVRRLQPHGPHHPRHLVPLRPEPHHGQVHGETAASVPVHHHDLCHHWWDLHCGRHSGLVYLYSLGGLEEDPAGQDALMTCPAPRPRTRETTSPALHPISSCPLSGPKPGCVPKWG</sequence>
<dbReference type="Pfam" id="PF13850">
    <property type="entry name" value="ERGIC_N"/>
    <property type="match status" value="2"/>
</dbReference>
<keyword evidence="7" id="KW-0333">Golgi apparatus</keyword>
<evidence type="ECO:0000256" key="4">
    <source>
        <dbReference type="ARBA" id="ARBA00022892"/>
    </source>
</evidence>
<evidence type="ECO:0000256" key="7">
    <source>
        <dbReference type="RuleBase" id="RU369013"/>
    </source>
</evidence>
<dbReference type="Proteomes" id="UP000429181">
    <property type="component" value="Chromosome 20"/>
</dbReference>
<keyword evidence="4 7" id="KW-0931">ER-Golgi transport</keyword>
<evidence type="ECO:0000256" key="3">
    <source>
        <dbReference type="ARBA" id="ARBA00022692"/>
    </source>
</evidence>
<feature type="transmembrane region" description="Helical" evidence="7">
    <location>
        <begin position="138"/>
        <end position="157"/>
    </location>
</feature>
<comment type="subcellular location">
    <subcellularLocation>
        <location evidence="7">Endoplasmic reticulum membrane</location>
        <topology evidence="7">Multi-pass membrane protein</topology>
    </subcellularLocation>
    <subcellularLocation>
        <location evidence="1 7">Endoplasmic reticulum-Golgi intermediate compartment membrane</location>
        <topology evidence="1 7">Multi-pass membrane protein</topology>
    </subcellularLocation>
    <subcellularLocation>
        <location evidence="7">Golgi apparatus membrane</location>
        <topology evidence="7">Multi-pass membrane protein</topology>
    </subcellularLocation>
</comment>
<dbReference type="GeneTree" id="ENSGT00530000063113"/>
<evidence type="ECO:0000256" key="1">
    <source>
        <dbReference type="ARBA" id="ARBA00004457"/>
    </source>
</evidence>
<dbReference type="GO" id="GO:0006890">
    <property type="term" value="P:retrograde vesicle-mediated transport, Golgi to endoplasmic reticulum"/>
    <property type="evidence" value="ECO:0007669"/>
    <property type="project" value="TreeGrafter"/>
</dbReference>
<dbReference type="GO" id="GO:0030134">
    <property type="term" value="C:COPII-coated ER to Golgi transport vesicle"/>
    <property type="evidence" value="ECO:0007669"/>
    <property type="project" value="TreeGrafter"/>
</dbReference>
<accession>A0A4W2GEM3</accession>
<proteinExistence type="inferred from homology"/>
<feature type="compositionally biased region" description="Basic residues" evidence="8">
    <location>
        <begin position="348"/>
        <end position="359"/>
    </location>
</feature>
<feature type="region of interest" description="Disordered" evidence="8">
    <location>
        <begin position="15"/>
        <end position="56"/>
    </location>
</feature>
<dbReference type="PANTHER" id="PTHR10984">
    <property type="entry name" value="ENDOPLASMIC RETICULUM-GOLGI INTERMEDIATE COMPARTMENT PROTEIN"/>
    <property type="match status" value="1"/>
</dbReference>
<dbReference type="GO" id="GO:0033116">
    <property type="term" value="C:endoplasmic reticulum-Golgi intermediate compartment membrane"/>
    <property type="evidence" value="ECO:0007669"/>
    <property type="project" value="UniProtKB-SubCell"/>
</dbReference>
<comment type="function">
    <text evidence="7">Plays a role in transport between endoplasmic reticulum and Golgi.</text>
</comment>
<keyword evidence="6 7" id="KW-0472">Membrane</keyword>
<keyword evidence="5 7" id="KW-1133">Transmembrane helix</keyword>
<evidence type="ECO:0000259" key="10">
    <source>
        <dbReference type="Pfam" id="PF13850"/>
    </source>
</evidence>
<keyword evidence="7" id="KW-0813">Transport</keyword>
<evidence type="ECO:0000313" key="12">
    <source>
        <dbReference type="Proteomes" id="UP000429181"/>
    </source>
</evidence>
<feature type="compositionally biased region" description="Pro residues" evidence="8">
    <location>
        <begin position="28"/>
        <end position="40"/>
    </location>
</feature>
<dbReference type="Pfam" id="PF07970">
    <property type="entry name" value="COPIIcoated_ERV"/>
    <property type="match status" value="1"/>
</dbReference>
<feature type="compositionally biased region" description="Basic and acidic residues" evidence="8">
    <location>
        <begin position="181"/>
        <end position="190"/>
    </location>
</feature>
<dbReference type="InterPro" id="IPR039542">
    <property type="entry name" value="Erv_N"/>
</dbReference>
<dbReference type="GO" id="GO:0000139">
    <property type="term" value="C:Golgi membrane"/>
    <property type="evidence" value="ECO:0007669"/>
    <property type="project" value="UniProtKB-SubCell"/>
</dbReference>
<reference evidence="11" key="2">
    <citation type="submission" date="2025-08" db="UniProtKB">
        <authorList>
            <consortium name="Ensembl"/>
        </authorList>
    </citation>
    <scope>IDENTIFICATION</scope>
</reference>
<dbReference type="GO" id="GO:0006888">
    <property type="term" value="P:endoplasmic reticulum to Golgi vesicle-mediated transport"/>
    <property type="evidence" value="ECO:0007669"/>
    <property type="project" value="UniProtKB-UniRule"/>
</dbReference>
<evidence type="ECO:0000256" key="8">
    <source>
        <dbReference type="SAM" id="MobiDB-lite"/>
    </source>
</evidence>
<dbReference type="InterPro" id="IPR012936">
    <property type="entry name" value="Erv_C"/>
</dbReference>
<evidence type="ECO:0000259" key="9">
    <source>
        <dbReference type="Pfam" id="PF07970"/>
    </source>
</evidence>
<gene>
    <name evidence="11" type="primary">ERGIC1</name>
</gene>
<name>A0A4W2GEM3_BOBOX</name>
<evidence type="ECO:0000256" key="5">
    <source>
        <dbReference type="ARBA" id="ARBA00022989"/>
    </source>
</evidence>
<dbReference type="Ensembl" id="ENSBIXT00005026157.1">
    <property type="protein sequence ID" value="ENSBIXP00005015342.1"/>
    <property type="gene ID" value="ENSBIXG00005019189.1"/>
</dbReference>
<feature type="domain" description="Endoplasmic reticulum vesicle transporter N-terminal" evidence="10">
    <location>
        <begin position="121"/>
        <end position="169"/>
    </location>
</feature>
<evidence type="ECO:0000256" key="2">
    <source>
        <dbReference type="ARBA" id="ARBA00005648"/>
    </source>
</evidence>
<organism evidence="11 12">
    <name type="scientific">Bos indicus x Bos taurus</name>
    <name type="common">Hybrid cattle</name>
    <dbReference type="NCBI Taxonomy" id="30522"/>
    <lineage>
        <taxon>Eukaryota</taxon>
        <taxon>Metazoa</taxon>
        <taxon>Chordata</taxon>
        <taxon>Craniata</taxon>
        <taxon>Vertebrata</taxon>
        <taxon>Euteleostomi</taxon>
        <taxon>Mammalia</taxon>
        <taxon>Eutheria</taxon>
        <taxon>Laurasiatheria</taxon>
        <taxon>Artiodactyla</taxon>
        <taxon>Ruminantia</taxon>
        <taxon>Pecora</taxon>
        <taxon>Bovidae</taxon>
        <taxon>Bovinae</taxon>
        <taxon>Bos</taxon>
    </lineage>
</organism>
<keyword evidence="3 7" id="KW-0812">Transmembrane</keyword>
<dbReference type="AlphaFoldDB" id="A0A4W2GEM3"/>
<dbReference type="PANTHER" id="PTHR10984:SF36">
    <property type="entry name" value="ENDOPLASMIC RETICULUM-GOLGI INTERMEDIATE COMPARTMENT PROTEIN 1"/>
    <property type="match status" value="1"/>
</dbReference>
<evidence type="ECO:0000313" key="11">
    <source>
        <dbReference type="Ensembl" id="ENSBIXP00005015342.1"/>
    </source>
</evidence>
<dbReference type="InterPro" id="IPR045888">
    <property type="entry name" value="Erv"/>
</dbReference>
<evidence type="ECO:0000256" key="6">
    <source>
        <dbReference type="ARBA" id="ARBA00023136"/>
    </source>
</evidence>
<feature type="domain" description="Endoplasmic reticulum vesicle transporter C-terminal" evidence="9">
    <location>
        <begin position="274"/>
        <end position="327"/>
    </location>
</feature>
<feature type="region of interest" description="Disordered" evidence="8">
    <location>
        <begin position="181"/>
        <end position="219"/>
    </location>
</feature>
<keyword evidence="7" id="KW-0256">Endoplasmic reticulum</keyword>
<feature type="region of interest" description="Disordered" evidence="8">
    <location>
        <begin position="343"/>
        <end position="375"/>
    </location>
</feature>
<comment type="similarity">
    <text evidence="2 7">Belongs to the ERGIC family.</text>
</comment>